<protein>
    <submittedName>
        <fullName evidence="3">TIGR02588 family protein</fullName>
    </submittedName>
</protein>
<organism evidence="3 4">
    <name type="scientific">Nannocystis exedens</name>
    <dbReference type="NCBI Taxonomy" id="54"/>
    <lineage>
        <taxon>Bacteria</taxon>
        <taxon>Pseudomonadati</taxon>
        <taxon>Myxococcota</taxon>
        <taxon>Polyangia</taxon>
        <taxon>Nannocystales</taxon>
        <taxon>Nannocystaceae</taxon>
        <taxon>Nannocystis</taxon>
    </lineage>
</organism>
<keyword evidence="4" id="KW-1185">Reference proteome</keyword>
<feature type="region of interest" description="Disordered" evidence="1">
    <location>
        <begin position="100"/>
        <end position="120"/>
    </location>
</feature>
<evidence type="ECO:0000256" key="1">
    <source>
        <dbReference type="SAM" id="MobiDB-lite"/>
    </source>
</evidence>
<evidence type="ECO:0000313" key="4">
    <source>
        <dbReference type="Proteomes" id="UP000199400"/>
    </source>
</evidence>
<dbReference type="Proteomes" id="UP000199400">
    <property type="component" value="Unassembled WGS sequence"/>
</dbReference>
<feature type="transmembrane region" description="Helical" evidence="2">
    <location>
        <begin position="7"/>
        <end position="29"/>
    </location>
</feature>
<reference evidence="4" key="1">
    <citation type="submission" date="2016-10" db="EMBL/GenBank/DDBJ databases">
        <authorList>
            <person name="Varghese N."/>
            <person name="Submissions S."/>
        </authorList>
    </citation>
    <scope>NUCLEOTIDE SEQUENCE [LARGE SCALE GENOMIC DNA]</scope>
    <source>
        <strain evidence="4">ATCC 25963</strain>
    </source>
</reference>
<dbReference type="AlphaFoldDB" id="A0A1I2F3R3"/>
<keyword evidence="2" id="KW-1133">Transmembrane helix</keyword>
<gene>
    <name evidence="3" type="ORF">SAMN02745121_06420</name>
</gene>
<sequence>MTIRKNWLEWTVFAVGLALVLGIVGYLIVQAVRHEDRPARLGITIGDASRSEDVEPPHFVVPVTVTNHGDRTVVDVHVEVTLVRDGAPVERTELTLPEVPRRSSRAGASTLQTEPARGQLRARVLGYSEP</sequence>
<accession>A0A1I2F3R3</accession>
<evidence type="ECO:0000256" key="2">
    <source>
        <dbReference type="SAM" id="Phobius"/>
    </source>
</evidence>
<dbReference type="EMBL" id="FOMX01000024">
    <property type="protein sequence ID" value="SFE99151.1"/>
    <property type="molecule type" value="Genomic_DNA"/>
</dbReference>
<proteinExistence type="predicted"/>
<evidence type="ECO:0000313" key="3">
    <source>
        <dbReference type="EMBL" id="SFE99151.1"/>
    </source>
</evidence>
<name>A0A1I2F3R3_9BACT</name>
<dbReference type="STRING" id="54.SAMN02745121_06420"/>
<dbReference type="OrthoDB" id="424854at2"/>
<keyword evidence="2" id="KW-0472">Membrane</keyword>
<dbReference type="RefSeq" id="WP_096327825.1">
    <property type="nucleotide sequence ID" value="NZ_FOMX01000024.1"/>
</dbReference>
<keyword evidence="2" id="KW-0812">Transmembrane</keyword>